<dbReference type="PANTHER" id="PTHR43547">
    <property type="entry name" value="TWO-COMPONENT HISTIDINE KINASE"/>
    <property type="match status" value="1"/>
</dbReference>
<feature type="domain" description="Response regulatory" evidence="6">
    <location>
        <begin position="6"/>
        <end position="125"/>
    </location>
</feature>
<dbReference type="EC" id="2.7.13.3" evidence="2"/>
<gene>
    <name evidence="7" type="ORF">NJU99_07150</name>
</gene>
<dbReference type="InterPro" id="IPR003661">
    <property type="entry name" value="HisK_dim/P_dom"/>
</dbReference>
<name>A0ABY5E809_9BACT</name>
<dbReference type="SUPFAM" id="SSF52172">
    <property type="entry name" value="CheY-like"/>
    <property type="match status" value="1"/>
</dbReference>
<dbReference type="Pfam" id="PF00072">
    <property type="entry name" value="Response_reg"/>
    <property type="match status" value="1"/>
</dbReference>
<keyword evidence="8" id="KW-1185">Reference proteome</keyword>
<dbReference type="CDD" id="cd00082">
    <property type="entry name" value="HisKA"/>
    <property type="match status" value="1"/>
</dbReference>
<dbReference type="SUPFAM" id="SSF55874">
    <property type="entry name" value="ATPase domain of HSP90 chaperone/DNA topoisomerase II/histidine kinase"/>
    <property type="match status" value="1"/>
</dbReference>
<dbReference type="InterPro" id="IPR005467">
    <property type="entry name" value="His_kinase_dom"/>
</dbReference>
<dbReference type="SMART" id="SM00387">
    <property type="entry name" value="HATPase_c"/>
    <property type="match status" value="1"/>
</dbReference>
<keyword evidence="3 4" id="KW-0597">Phosphoprotein</keyword>
<proteinExistence type="predicted"/>
<dbReference type="Proteomes" id="UP001060012">
    <property type="component" value="Chromosome"/>
</dbReference>
<dbReference type="GO" id="GO:0016301">
    <property type="term" value="F:kinase activity"/>
    <property type="evidence" value="ECO:0007669"/>
    <property type="project" value="UniProtKB-KW"/>
</dbReference>
<organism evidence="7 8">
    <name type="scientific">Arcobacter roscoffensis</name>
    <dbReference type="NCBI Taxonomy" id="2961520"/>
    <lineage>
        <taxon>Bacteria</taxon>
        <taxon>Pseudomonadati</taxon>
        <taxon>Campylobacterota</taxon>
        <taxon>Epsilonproteobacteria</taxon>
        <taxon>Campylobacterales</taxon>
        <taxon>Arcobacteraceae</taxon>
        <taxon>Arcobacter</taxon>
    </lineage>
</organism>
<dbReference type="RefSeq" id="WP_254578040.1">
    <property type="nucleotide sequence ID" value="NZ_CP100595.1"/>
</dbReference>
<evidence type="ECO:0000313" key="7">
    <source>
        <dbReference type="EMBL" id="UTJ07866.1"/>
    </source>
</evidence>
<evidence type="ECO:0000256" key="1">
    <source>
        <dbReference type="ARBA" id="ARBA00000085"/>
    </source>
</evidence>
<dbReference type="SMART" id="SM00448">
    <property type="entry name" value="REC"/>
    <property type="match status" value="1"/>
</dbReference>
<dbReference type="EMBL" id="CP100595">
    <property type="protein sequence ID" value="UTJ07866.1"/>
    <property type="molecule type" value="Genomic_DNA"/>
</dbReference>
<accession>A0ABY5E809</accession>
<keyword evidence="7" id="KW-0418">Kinase</keyword>
<evidence type="ECO:0000256" key="2">
    <source>
        <dbReference type="ARBA" id="ARBA00012438"/>
    </source>
</evidence>
<dbReference type="Gene3D" id="3.40.50.2300">
    <property type="match status" value="1"/>
</dbReference>
<keyword evidence="7" id="KW-0808">Transferase</keyword>
<dbReference type="PROSITE" id="PS50110">
    <property type="entry name" value="RESPONSE_REGULATORY"/>
    <property type="match status" value="1"/>
</dbReference>
<dbReference type="PROSITE" id="PS50109">
    <property type="entry name" value="HIS_KIN"/>
    <property type="match status" value="1"/>
</dbReference>
<sequence length="399" mass="45783">MKEDITVLVVDDVEANRVSLQYLIDEYLENINLLLASSGEDALKVTYKTNVDIIILDIQMPGLDGFDTAKYLKSNPKTQNIPIIFLTAAFKEEEFKQKGFEIGAIDYLTKPIDNHQFINKLKLYIEVIIKNKQLQAVNDDLYQVLQKEIQLKERIEKQQLELIEQSKMAALGEMIGNIAHQWRQPLSVISTCASGMHLNIDLGLMKKEDMKKNIDMIMKTTQDLSNTIESFRDYTNKEKLINFNLSETIRKCIECEDYILSKNNIDVIMNLDDDIVLENLPNSLFQAIVNIVRNSNDALGKLNTPKYIFIETKKLENNRIEILIKDNAGGIKTEFVNKVFEPYFTTKHKSHGVGLGLNIVYKIIHDSMCGKVKVKNSRYEYNNEKFEGAVFTIELPLSL</sequence>
<evidence type="ECO:0000259" key="6">
    <source>
        <dbReference type="PROSITE" id="PS50110"/>
    </source>
</evidence>
<reference evidence="7" key="1">
    <citation type="submission" date="2022-07" db="EMBL/GenBank/DDBJ databases">
        <title>Arcobacter roscoffensis sp. nov., a marine bacterium isolated from coastal seawater collected from Roscoff, France.</title>
        <authorList>
            <person name="Pascual J."/>
            <person name="Lepeaux C."/>
            <person name="Methner A."/>
            <person name="Overmann J."/>
        </authorList>
    </citation>
    <scope>NUCLEOTIDE SEQUENCE</scope>
    <source>
        <strain evidence="7">ARW1-2F2</strain>
    </source>
</reference>
<dbReference type="InterPro" id="IPR036097">
    <property type="entry name" value="HisK_dim/P_sf"/>
</dbReference>
<feature type="domain" description="Histidine kinase" evidence="5">
    <location>
        <begin position="177"/>
        <end position="399"/>
    </location>
</feature>
<dbReference type="SUPFAM" id="SSF47384">
    <property type="entry name" value="Homodimeric domain of signal transducing histidine kinase"/>
    <property type="match status" value="1"/>
</dbReference>
<dbReference type="PRINTS" id="PR00344">
    <property type="entry name" value="BCTRLSENSOR"/>
</dbReference>
<dbReference type="InterPro" id="IPR004358">
    <property type="entry name" value="Sig_transdc_His_kin-like_C"/>
</dbReference>
<evidence type="ECO:0000313" key="8">
    <source>
        <dbReference type="Proteomes" id="UP001060012"/>
    </source>
</evidence>
<protein>
    <recommendedName>
        <fullName evidence="2">histidine kinase</fullName>
        <ecNumber evidence="2">2.7.13.3</ecNumber>
    </recommendedName>
</protein>
<evidence type="ECO:0000259" key="5">
    <source>
        <dbReference type="PROSITE" id="PS50109"/>
    </source>
</evidence>
<feature type="modified residue" description="4-aspartylphosphate" evidence="4">
    <location>
        <position position="57"/>
    </location>
</feature>
<evidence type="ECO:0000256" key="4">
    <source>
        <dbReference type="PROSITE-ProRule" id="PRU00169"/>
    </source>
</evidence>
<dbReference type="PANTHER" id="PTHR43547:SF2">
    <property type="entry name" value="HYBRID SIGNAL TRANSDUCTION HISTIDINE KINASE C"/>
    <property type="match status" value="1"/>
</dbReference>
<dbReference type="Gene3D" id="1.10.287.130">
    <property type="match status" value="1"/>
</dbReference>
<dbReference type="Gene3D" id="3.30.565.10">
    <property type="entry name" value="Histidine kinase-like ATPase, C-terminal domain"/>
    <property type="match status" value="1"/>
</dbReference>
<dbReference type="Pfam" id="PF00512">
    <property type="entry name" value="HisKA"/>
    <property type="match status" value="1"/>
</dbReference>
<dbReference type="InterPro" id="IPR011006">
    <property type="entry name" value="CheY-like_superfamily"/>
</dbReference>
<dbReference type="Pfam" id="PF02518">
    <property type="entry name" value="HATPase_c"/>
    <property type="match status" value="1"/>
</dbReference>
<comment type="catalytic activity">
    <reaction evidence="1">
        <text>ATP + protein L-histidine = ADP + protein N-phospho-L-histidine.</text>
        <dbReference type="EC" id="2.7.13.3"/>
    </reaction>
</comment>
<dbReference type="InterPro" id="IPR003594">
    <property type="entry name" value="HATPase_dom"/>
</dbReference>
<dbReference type="InterPro" id="IPR001789">
    <property type="entry name" value="Sig_transdc_resp-reg_receiver"/>
</dbReference>
<dbReference type="InterPro" id="IPR036890">
    <property type="entry name" value="HATPase_C_sf"/>
</dbReference>
<evidence type="ECO:0000256" key="3">
    <source>
        <dbReference type="ARBA" id="ARBA00022553"/>
    </source>
</evidence>